<keyword evidence="3" id="KW-1185">Reference proteome</keyword>
<name>A0ABS2KRC7_9NOCA</name>
<accession>A0ABS2KRC7</accession>
<comment type="caution">
    <text evidence="2">The sequence shown here is derived from an EMBL/GenBank/DDBJ whole genome shotgun (WGS) entry which is preliminary data.</text>
</comment>
<reference evidence="2 3" key="1">
    <citation type="submission" date="2021-01" db="EMBL/GenBank/DDBJ databases">
        <title>Genomics of switchgrass bacterial isolates.</title>
        <authorList>
            <person name="Shade A."/>
        </authorList>
    </citation>
    <scope>NUCLEOTIDE SEQUENCE [LARGE SCALE GENOMIC DNA]</scope>
    <source>
        <strain evidence="2 3">PvP111</strain>
    </source>
</reference>
<dbReference type="PANTHER" id="PTHR44154">
    <property type="entry name" value="QUINONE OXIDOREDUCTASE"/>
    <property type="match status" value="1"/>
</dbReference>
<keyword evidence="1" id="KW-0521">NADP</keyword>
<dbReference type="InterPro" id="IPR051603">
    <property type="entry name" value="Zinc-ADH_QOR/CCCR"/>
</dbReference>
<evidence type="ECO:0000313" key="3">
    <source>
        <dbReference type="Proteomes" id="UP000703038"/>
    </source>
</evidence>
<dbReference type="Proteomes" id="UP000703038">
    <property type="component" value="Unassembled WGS sequence"/>
</dbReference>
<dbReference type="InterPro" id="IPR036291">
    <property type="entry name" value="NAD(P)-bd_dom_sf"/>
</dbReference>
<organism evidence="2 3">
    <name type="scientific">Rhodococcoides corynebacterioides</name>
    <dbReference type="NCBI Taxonomy" id="53972"/>
    <lineage>
        <taxon>Bacteria</taxon>
        <taxon>Bacillati</taxon>
        <taxon>Actinomycetota</taxon>
        <taxon>Actinomycetes</taxon>
        <taxon>Mycobacteriales</taxon>
        <taxon>Nocardiaceae</taxon>
        <taxon>Rhodococcoides</taxon>
    </lineage>
</organism>
<protein>
    <submittedName>
        <fullName evidence="2">NADPH:quinone reductase-like Zn-dependent oxidoreductase</fullName>
    </submittedName>
</protein>
<evidence type="ECO:0000256" key="1">
    <source>
        <dbReference type="ARBA" id="ARBA00022857"/>
    </source>
</evidence>
<dbReference type="Gene3D" id="3.40.50.720">
    <property type="entry name" value="NAD(P)-binding Rossmann-like Domain"/>
    <property type="match status" value="1"/>
</dbReference>
<dbReference type="EMBL" id="JAFBBK010000001">
    <property type="protein sequence ID" value="MBM7414524.1"/>
    <property type="molecule type" value="Genomic_DNA"/>
</dbReference>
<proteinExistence type="predicted"/>
<dbReference type="Gene3D" id="3.90.180.10">
    <property type="entry name" value="Medium-chain alcohol dehydrogenases, catalytic domain"/>
    <property type="match status" value="1"/>
</dbReference>
<sequence length="177" mass="18126">MAELASIGEGDCVLVHGASGAVGSQVVQLALHRGAQVIGTANPRNLEAVRALGAVAVAYGDGLLDRVRTAAPDGVDAALDTAGTDEAIDVSLAVVQDRTRIVTITAFGRAADEGFRSAGGGNNESAARRKEARMPLLELAGSVITVTLAGTFPLAEAATAHRELQTHHPRGKYVLVP</sequence>
<dbReference type="SUPFAM" id="SSF51735">
    <property type="entry name" value="NAD(P)-binding Rossmann-fold domains"/>
    <property type="match status" value="1"/>
</dbReference>
<evidence type="ECO:0000313" key="2">
    <source>
        <dbReference type="EMBL" id="MBM7414524.1"/>
    </source>
</evidence>
<dbReference type="PANTHER" id="PTHR44154:SF1">
    <property type="entry name" value="QUINONE OXIDOREDUCTASE"/>
    <property type="match status" value="1"/>
</dbReference>
<gene>
    <name evidence="2" type="ORF">JOE42_001257</name>
</gene>
<dbReference type="Pfam" id="PF13602">
    <property type="entry name" value="ADH_zinc_N_2"/>
    <property type="match status" value="1"/>
</dbReference>